<evidence type="ECO:0000256" key="1">
    <source>
        <dbReference type="ARBA" id="ARBA00004604"/>
    </source>
</evidence>
<evidence type="ECO:0000256" key="5">
    <source>
        <dbReference type="ARBA" id="ARBA00022552"/>
    </source>
</evidence>
<comment type="similarity">
    <text evidence="2">Belongs to the EFG1 family.</text>
</comment>
<dbReference type="InterPro" id="IPR050786">
    <property type="entry name" value="EFG1_rRNA-proc"/>
</dbReference>
<dbReference type="GO" id="GO:0000462">
    <property type="term" value="P:maturation of SSU-rRNA from tricistronic rRNA transcript (SSU-rRNA, 5.8S rRNA, LSU-rRNA)"/>
    <property type="evidence" value="ECO:0007669"/>
    <property type="project" value="TreeGrafter"/>
</dbReference>
<keyword evidence="7" id="KW-0539">Nucleus</keyword>
<proteinExistence type="inferred from homology"/>
<evidence type="ECO:0000256" key="3">
    <source>
        <dbReference type="ARBA" id="ARBA00018689"/>
    </source>
</evidence>
<evidence type="ECO:0000256" key="8">
    <source>
        <dbReference type="SAM" id="MobiDB-lite"/>
    </source>
</evidence>
<dbReference type="Proteomes" id="UP000077266">
    <property type="component" value="Unassembled WGS sequence"/>
</dbReference>
<dbReference type="GO" id="GO:0030688">
    <property type="term" value="C:preribosome, small subunit precursor"/>
    <property type="evidence" value="ECO:0007669"/>
    <property type="project" value="TreeGrafter"/>
</dbReference>
<dbReference type="STRING" id="1314781.A0A165M5G6"/>
<dbReference type="InterPro" id="IPR019310">
    <property type="entry name" value="Efg1"/>
</dbReference>
<feature type="compositionally biased region" description="Basic and acidic residues" evidence="8">
    <location>
        <begin position="173"/>
        <end position="184"/>
    </location>
</feature>
<protein>
    <recommendedName>
        <fullName evidence="3">rRNA-processing protein EFG1</fullName>
    </recommendedName>
    <alternativeName>
        <fullName evidence="4">rRNA-processing protein efg1</fullName>
    </alternativeName>
</protein>
<feature type="region of interest" description="Disordered" evidence="8">
    <location>
        <begin position="167"/>
        <end position="226"/>
    </location>
</feature>
<keyword evidence="10" id="KW-1185">Reference proteome</keyword>
<comment type="subcellular location">
    <subcellularLocation>
        <location evidence="1">Nucleus</location>
        <location evidence="1">Nucleolus</location>
    </subcellularLocation>
</comment>
<evidence type="ECO:0000313" key="10">
    <source>
        <dbReference type="Proteomes" id="UP000077266"/>
    </source>
</evidence>
<evidence type="ECO:0000256" key="7">
    <source>
        <dbReference type="ARBA" id="ARBA00023242"/>
    </source>
</evidence>
<keyword evidence="6" id="KW-0175">Coiled coil</keyword>
<organism evidence="9 10">
    <name type="scientific">Exidia glandulosa HHB12029</name>
    <dbReference type="NCBI Taxonomy" id="1314781"/>
    <lineage>
        <taxon>Eukaryota</taxon>
        <taxon>Fungi</taxon>
        <taxon>Dikarya</taxon>
        <taxon>Basidiomycota</taxon>
        <taxon>Agaricomycotina</taxon>
        <taxon>Agaricomycetes</taxon>
        <taxon>Auriculariales</taxon>
        <taxon>Exidiaceae</taxon>
        <taxon>Exidia</taxon>
    </lineage>
</organism>
<dbReference type="AlphaFoldDB" id="A0A165M5G6"/>
<dbReference type="Pfam" id="PF10153">
    <property type="entry name" value="Efg1"/>
    <property type="match status" value="1"/>
</dbReference>
<dbReference type="FunCoup" id="A0A165M5G6">
    <property type="interactions" value="39"/>
</dbReference>
<keyword evidence="5" id="KW-0698">rRNA processing</keyword>
<gene>
    <name evidence="9" type="ORF">EXIGLDRAFT_727113</name>
</gene>
<evidence type="ECO:0000256" key="2">
    <source>
        <dbReference type="ARBA" id="ARBA00006916"/>
    </source>
</evidence>
<reference evidence="9 10" key="1">
    <citation type="journal article" date="2016" name="Mol. Biol. Evol.">
        <title>Comparative Genomics of Early-Diverging Mushroom-Forming Fungi Provides Insights into the Origins of Lignocellulose Decay Capabilities.</title>
        <authorList>
            <person name="Nagy L.G."/>
            <person name="Riley R."/>
            <person name="Tritt A."/>
            <person name="Adam C."/>
            <person name="Daum C."/>
            <person name="Floudas D."/>
            <person name="Sun H."/>
            <person name="Yadav J.S."/>
            <person name="Pangilinan J."/>
            <person name="Larsson K.H."/>
            <person name="Matsuura K."/>
            <person name="Barry K."/>
            <person name="Labutti K."/>
            <person name="Kuo R."/>
            <person name="Ohm R.A."/>
            <person name="Bhattacharya S.S."/>
            <person name="Shirouzu T."/>
            <person name="Yoshinaga Y."/>
            <person name="Martin F.M."/>
            <person name="Grigoriev I.V."/>
            <person name="Hibbett D.S."/>
        </authorList>
    </citation>
    <scope>NUCLEOTIDE SEQUENCE [LARGE SCALE GENOMIC DNA]</scope>
    <source>
        <strain evidence="9 10">HHB12029</strain>
    </source>
</reference>
<feature type="compositionally biased region" description="Acidic residues" evidence="8">
    <location>
        <begin position="212"/>
        <end position="226"/>
    </location>
</feature>
<evidence type="ECO:0000256" key="4">
    <source>
        <dbReference type="ARBA" id="ARBA00019827"/>
    </source>
</evidence>
<evidence type="ECO:0000313" key="9">
    <source>
        <dbReference type="EMBL" id="KZV98793.1"/>
    </source>
</evidence>
<dbReference type="InParanoid" id="A0A165M5G6"/>
<name>A0A165M5G6_EXIGL</name>
<evidence type="ECO:0000256" key="6">
    <source>
        <dbReference type="ARBA" id="ARBA00023054"/>
    </source>
</evidence>
<dbReference type="GO" id="GO:0005730">
    <property type="term" value="C:nucleolus"/>
    <property type="evidence" value="ECO:0007669"/>
    <property type="project" value="UniProtKB-SubCell"/>
</dbReference>
<dbReference type="OrthoDB" id="47732at2759"/>
<accession>A0A165M5G6</accession>
<feature type="region of interest" description="Disordered" evidence="8">
    <location>
        <begin position="1"/>
        <end position="41"/>
    </location>
</feature>
<dbReference type="EMBL" id="KV425915">
    <property type="protein sequence ID" value="KZV98793.1"/>
    <property type="molecule type" value="Genomic_DNA"/>
</dbReference>
<dbReference type="PANTHER" id="PTHR33911:SF1">
    <property type="entry name" value="RRNA-PROCESSING PROTEIN EFG1"/>
    <property type="match status" value="1"/>
</dbReference>
<dbReference type="PANTHER" id="PTHR33911">
    <property type="entry name" value="RRNA-PROCESSING PROTEIN EFG1"/>
    <property type="match status" value="1"/>
</dbReference>
<sequence>MAPTRTPKASTSSRTLDGPHHSKHPKPRSTSESTVPGVQKIKSAIRQTKRLLAKEKLDADKRVTAERKLVSLEDDLRKAETARIEKNYATKYHMVRFFERQKIVRKIAQAVKAGDDDALRERRIDLNYILHYPKTQKYISLLKTGEDGAVNVQREEFRERVRTMMENGEVDAQPERRLRDDSHGSRKVAVTATADAQGERPERVARQVPGVESDDFFADEDSEEEE</sequence>